<evidence type="ECO:0000313" key="2">
    <source>
        <dbReference type="EMBL" id="MDC3989290.1"/>
    </source>
</evidence>
<dbReference type="RefSeq" id="WP_272428346.1">
    <property type="nucleotide sequence ID" value="NZ_JAGTJJ010000103.1"/>
</dbReference>
<evidence type="ECO:0000256" key="1">
    <source>
        <dbReference type="SAM" id="Phobius"/>
    </source>
</evidence>
<keyword evidence="3" id="KW-1185">Reference proteome</keyword>
<dbReference type="EMBL" id="JAGTJJ010000103">
    <property type="protein sequence ID" value="MDC3989290.1"/>
    <property type="molecule type" value="Genomic_DNA"/>
</dbReference>
<keyword evidence="1" id="KW-0812">Transmembrane</keyword>
<dbReference type="AlphaFoldDB" id="A0A9X3XH59"/>
<organism evidence="2 3">
    <name type="scientific">Polyangium jinanense</name>
    <dbReference type="NCBI Taxonomy" id="2829994"/>
    <lineage>
        <taxon>Bacteria</taxon>
        <taxon>Pseudomonadati</taxon>
        <taxon>Myxococcota</taxon>
        <taxon>Polyangia</taxon>
        <taxon>Polyangiales</taxon>
        <taxon>Polyangiaceae</taxon>
        <taxon>Polyangium</taxon>
    </lineage>
</organism>
<keyword evidence="1" id="KW-1133">Transmembrane helix</keyword>
<dbReference type="Proteomes" id="UP001151081">
    <property type="component" value="Unassembled WGS sequence"/>
</dbReference>
<keyword evidence="1" id="KW-0472">Membrane</keyword>
<accession>A0A9X3XH59</accession>
<feature type="transmembrane region" description="Helical" evidence="1">
    <location>
        <begin position="82"/>
        <end position="101"/>
    </location>
</feature>
<feature type="transmembrane region" description="Helical" evidence="1">
    <location>
        <begin position="107"/>
        <end position="129"/>
    </location>
</feature>
<name>A0A9X3XH59_9BACT</name>
<proteinExistence type="predicted"/>
<sequence length="148" mass="15684">MKRTVHAVAGGVAITTVASFMTSTLVAELTGNHSLIVAVKRFILFGLGVLIPAMAIAGGTGNSLSANRKGRLIDAKRRRMKFIAANGLLILVPSALVLYRLASAGSFGVTFVVIQIIELAAGATNVFLLSRMIRDGFRLSGRFRPART</sequence>
<reference evidence="2 3" key="1">
    <citation type="submission" date="2021-04" db="EMBL/GenBank/DDBJ databases">
        <title>Genome analysis of Polyangium sp.</title>
        <authorList>
            <person name="Li Y."/>
            <person name="Wang J."/>
        </authorList>
    </citation>
    <scope>NUCLEOTIDE SEQUENCE [LARGE SCALE GENOMIC DNA]</scope>
    <source>
        <strain evidence="2 3">SDU14</strain>
    </source>
</reference>
<comment type="caution">
    <text evidence="2">The sequence shown here is derived from an EMBL/GenBank/DDBJ whole genome shotgun (WGS) entry which is preliminary data.</text>
</comment>
<protein>
    <submittedName>
        <fullName evidence="2">Uncharacterized protein</fullName>
    </submittedName>
</protein>
<gene>
    <name evidence="2" type="ORF">KEG57_52995</name>
</gene>
<evidence type="ECO:0000313" key="3">
    <source>
        <dbReference type="Proteomes" id="UP001151081"/>
    </source>
</evidence>
<feature type="transmembrane region" description="Helical" evidence="1">
    <location>
        <begin position="42"/>
        <end position="61"/>
    </location>
</feature>